<evidence type="ECO:0000313" key="9">
    <source>
        <dbReference type="Proteomes" id="UP000091929"/>
    </source>
</evidence>
<sequence length="91" mass="10611">MDNNEERMYVVPLRKVKEAPRKQRAARATRALREFVVKHSKCENVKIDKTLNEKLWENGIESSPSKIKIRIVKGEEGEEEKRDVVTAYLAE</sequence>
<dbReference type="InterPro" id="IPR000054">
    <property type="entry name" value="Ribosomal_eL31"/>
</dbReference>
<proteinExistence type="inferred from homology"/>
<accession>A0A150IWH6</accession>
<keyword evidence="2 5" id="KW-0689">Ribosomal protein</keyword>
<dbReference type="AlphaFoldDB" id="A0A150IPR5"/>
<dbReference type="Proteomes" id="UP000092401">
    <property type="component" value="Unassembled WGS sequence"/>
</dbReference>
<evidence type="ECO:0000256" key="5">
    <source>
        <dbReference type="HAMAP-Rule" id="MF_00410"/>
    </source>
</evidence>
<dbReference type="EMBL" id="LNGF01000043">
    <property type="protein sequence ID" value="KYC46842.1"/>
    <property type="molecule type" value="Genomic_DNA"/>
</dbReference>
<comment type="similarity">
    <text evidence="1 5">Belongs to the eukaryotic ribosomal protein eL31 family.</text>
</comment>
<dbReference type="GO" id="GO:0022625">
    <property type="term" value="C:cytosolic large ribosomal subunit"/>
    <property type="evidence" value="ECO:0007669"/>
    <property type="project" value="TreeGrafter"/>
</dbReference>
<dbReference type="EMBL" id="LNGE01000080">
    <property type="protein sequence ID" value="KYC44315.1"/>
    <property type="molecule type" value="Genomic_DNA"/>
</dbReference>
<accession>A0A150IHK5</accession>
<evidence type="ECO:0000313" key="10">
    <source>
        <dbReference type="Proteomes" id="UP000092401"/>
    </source>
</evidence>
<reference evidence="9 10" key="1">
    <citation type="journal article" date="2016" name="ISME J.">
        <title>Chasing the elusive Euryarchaeota class WSA2: genomes reveal a uniquely fastidious methyl-reducing methanogen.</title>
        <authorList>
            <person name="Nobu M.K."/>
            <person name="Narihiro T."/>
            <person name="Kuroda K."/>
            <person name="Mei R."/>
            <person name="Liu W.T."/>
        </authorList>
    </citation>
    <scope>NUCLEOTIDE SEQUENCE [LARGE SCALE GENOMIC DNA]</scope>
    <source>
        <strain evidence="6">B03fssc0709_Meth_Bin005</strain>
        <strain evidence="7">B15fssc0709_Meth_Bin003</strain>
        <strain evidence="8">BMIXfssc0709_Meth_Bin006</strain>
    </source>
</reference>
<dbReference type="GO" id="GO:0002181">
    <property type="term" value="P:cytoplasmic translation"/>
    <property type="evidence" value="ECO:0007669"/>
    <property type="project" value="TreeGrafter"/>
</dbReference>
<dbReference type="NCBIfam" id="NF002258">
    <property type="entry name" value="PRK01192.1-1"/>
    <property type="match status" value="1"/>
</dbReference>
<dbReference type="InterPro" id="IPR023621">
    <property type="entry name" value="Ribosomal_eL31_dom_sf"/>
</dbReference>
<gene>
    <name evidence="5" type="primary">rpl31e</name>
    <name evidence="6" type="ORF">APG10_01818</name>
    <name evidence="7" type="ORF">APG11_01640</name>
    <name evidence="8" type="ORF">APG12_01725</name>
</gene>
<evidence type="ECO:0000256" key="1">
    <source>
        <dbReference type="ARBA" id="ARBA00010808"/>
    </source>
</evidence>
<dbReference type="PANTHER" id="PTHR10956:SF0">
    <property type="entry name" value="60S RIBOSOMAL PROTEIN L31"/>
    <property type="match status" value="1"/>
</dbReference>
<evidence type="ECO:0000313" key="7">
    <source>
        <dbReference type="EMBL" id="KYC46842.1"/>
    </source>
</evidence>
<dbReference type="Proteomes" id="UP000092403">
    <property type="component" value="Unassembled WGS sequence"/>
</dbReference>
<dbReference type="Proteomes" id="UP000091929">
    <property type="component" value="Unassembled WGS sequence"/>
</dbReference>
<keyword evidence="3 5" id="KW-0687">Ribonucleoprotein</keyword>
<dbReference type="SMART" id="SM01380">
    <property type="entry name" value="Ribosomal_L31e"/>
    <property type="match status" value="1"/>
</dbReference>
<organism evidence="7 9">
    <name type="scientific">Candidatus Methanofastidiosum methylothiophilum</name>
    <dbReference type="NCBI Taxonomy" id="1705564"/>
    <lineage>
        <taxon>Archaea</taxon>
        <taxon>Methanobacteriati</taxon>
        <taxon>Methanobacteriota</taxon>
        <taxon>Stenosarchaea group</taxon>
        <taxon>Candidatus Methanofastidiosia</taxon>
        <taxon>Candidatus Methanofastidiosales</taxon>
        <taxon>Candidatus Methanofastidiosaceae</taxon>
        <taxon>Candidatus Methanofastidiosum</taxon>
    </lineage>
</organism>
<dbReference type="PANTHER" id="PTHR10956">
    <property type="entry name" value="60S RIBOSOMAL PROTEIN L31"/>
    <property type="match status" value="1"/>
</dbReference>
<name>A0A150IPR5_9EURY</name>
<protein>
    <recommendedName>
        <fullName evidence="4 5">Large ribosomal subunit protein eL31</fullName>
    </recommendedName>
</protein>
<evidence type="ECO:0000256" key="2">
    <source>
        <dbReference type="ARBA" id="ARBA00022980"/>
    </source>
</evidence>
<evidence type="ECO:0000313" key="8">
    <source>
        <dbReference type="EMBL" id="KYC49014.1"/>
    </source>
</evidence>
<dbReference type="Gene3D" id="3.10.440.10">
    <property type="match status" value="1"/>
</dbReference>
<dbReference type="SUPFAM" id="SSF54575">
    <property type="entry name" value="Ribosomal protein L31e"/>
    <property type="match status" value="1"/>
</dbReference>
<evidence type="ECO:0000256" key="3">
    <source>
        <dbReference type="ARBA" id="ARBA00023274"/>
    </source>
</evidence>
<dbReference type="Pfam" id="PF01198">
    <property type="entry name" value="Ribosomal_L31e"/>
    <property type="match status" value="1"/>
</dbReference>
<evidence type="ECO:0000313" key="6">
    <source>
        <dbReference type="EMBL" id="KYC44315.1"/>
    </source>
</evidence>
<comment type="caution">
    <text evidence="7">The sequence shown here is derived from an EMBL/GenBank/DDBJ whole genome shotgun (WGS) entry which is preliminary data.</text>
</comment>
<dbReference type="HAMAP" id="MF_00410">
    <property type="entry name" value="Ribosomal_eL31"/>
    <property type="match status" value="1"/>
</dbReference>
<evidence type="ECO:0000256" key="4">
    <source>
        <dbReference type="ARBA" id="ARBA00035230"/>
    </source>
</evidence>
<accession>A0A150IPR5</accession>
<dbReference type="EMBL" id="LNJC01000052">
    <property type="protein sequence ID" value="KYC49014.1"/>
    <property type="molecule type" value="Genomic_DNA"/>
</dbReference>
<dbReference type="GO" id="GO:0003735">
    <property type="term" value="F:structural constituent of ribosome"/>
    <property type="evidence" value="ECO:0007669"/>
    <property type="project" value="InterPro"/>
</dbReference>